<proteinExistence type="predicted"/>
<accession>A0A382LVA1</accession>
<sequence>GVRTKSTHFDVVANEETFKTELGIVAESFDAQIRFTDIFGLSAATPTALTVNSIPDEAPRVDFENLPGESAILETETLDLRVIAKDDYGITMLELYLGVQAIDGQSHEPDRLSKKEEQATDAKILDLAFPFDPSFLGLKGGDVAILTAKAIDRAPDREPSVSREIILHVVGPEEHAEAVRRRMEEILAQVSEIAREEEAIMLENVRLSDEAFDELDERQSDKALESLAESQRDNARDLRETAEEGAETLREALRNPLFDENALTEWSETLRKMEEVASNEMAKAAQSIDQAKANPSSAKPNLSEAEQSEQEALESLREILEQANEQLDDLEALTLAQRLRQVQKTENRLGEVLVSHLPSTIGQRSKALPEKQLKVQSELENTQIDAHVETELL</sequence>
<dbReference type="AlphaFoldDB" id="A0A382LVA1"/>
<evidence type="ECO:0000256" key="1">
    <source>
        <dbReference type="SAM" id="MobiDB-lite"/>
    </source>
</evidence>
<reference evidence="2" key="1">
    <citation type="submission" date="2018-05" db="EMBL/GenBank/DDBJ databases">
        <authorList>
            <person name="Lanie J.A."/>
            <person name="Ng W.-L."/>
            <person name="Kazmierczak K.M."/>
            <person name="Andrzejewski T.M."/>
            <person name="Davidsen T.M."/>
            <person name="Wayne K.J."/>
            <person name="Tettelin H."/>
            <person name="Glass J.I."/>
            <person name="Rusch D."/>
            <person name="Podicherti R."/>
            <person name="Tsui H.-C.T."/>
            <person name="Winkler M.E."/>
        </authorList>
    </citation>
    <scope>NUCLEOTIDE SEQUENCE</scope>
</reference>
<feature type="non-terminal residue" evidence="2">
    <location>
        <position position="393"/>
    </location>
</feature>
<feature type="non-terminal residue" evidence="2">
    <location>
        <position position="1"/>
    </location>
</feature>
<feature type="compositionally biased region" description="Polar residues" evidence="1">
    <location>
        <begin position="287"/>
        <end position="300"/>
    </location>
</feature>
<gene>
    <name evidence="2" type="ORF">METZ01_LOCUS293538</name>
</gene>
<feature type="region of interest" description="Disordered" evidence="1">
    <location>
        <begin position="277"/>
        <end position="313"/>
    </location>
</feature>
<name>A0A382LVA1_9ZZZZ</name>
<evidence type="ECO:0000313" key="2">
    <source>
        <dbReference type="EMBL" id="SVC40684.1"/>
    </source>
</evidence>
<feature type="region of interest" description="Disordered" evidence="1">
    <location>
        <begin position="225"/>
        <end position="253"/>
    </location>
</feature>
<protein>
    <submittedName>
        <fullName evidence="2">Uncharacterized protein</fullName>
    </submittedName>
</protein>
<organism evidence="2">
    <name type="scientific">marine metagenome</name>
    <dbReference type="NCBI Taxonomy" id="408172"/>
    <lineage>
        <taxon>unclassified sequences</taxon>
        <taxon>metagenomes</taxon>
        <taxon>ecological metagenomes</taxon>
    </lineage>
</organism>
<dbReference type="EMBL" id="UINC01089516">
    <property type="protein sequence ID" value="SVC40684.1"/>
    <property type="molecule type" value="Genomic_DNA"/>
</dbReference>